<protein>
    <submittedName>
        <fullName evidence="1">Uncharacterized protein</fullName>
    </submittedName>
</protein>
<dbReference type="EMBL" id="GBXM01078679">
    <property type="protein sequence ID" value="JAH29898.1"/>
    <property type="molecule type" value="Transcribed_RNA"/>
</dbReference>
<name>A0A0E9RNH2_ANGAN</name>
<accession>A0A0E9RNH2</accession>
<proteinExistence type="predicted"/>
<sequence>MNGIPHFAQAGYQSLTIYQCPDITDYYNIIAFEILKKTHLVPHDNTFVKIASLNSPAMLRITAFLY</sequence>
<reference evidence="1" key="2">
    <citation type="journal article" date="2015" name="Fish Shellfish Immunol.">
        <title>Early steps in the European eel (Anguilla anguilla)-Vibrio vulnificus interaction in the gills: Role of the RtxA13 toxin.</title>
        <authorList>
            <person name="Callol A."/>
            <person name="Pajuelo D."/>
            <person name="Ebbesson L."/>
            <person name="Teles M."/>
            <person name="MacKenzie S."/>
            <person name="Amaro C."/>
        </authorList>
    </citation>
    <scope>NUCLEOTIDE SEQUENCE</scope>
</reference>
<organism evidence="1">
    <name type="scientific">Anguilla anguilla</name>
    <name type="common">European freshwater eel</name>
    <name type="synonym">Muraena anguilla</name>
    <dbReference type="NCBI Taxonomy" id="7936"/>
    <lineage>
        <taxon>Eukaryota</taxon>
        <taxon>Metazoa</taxon>
        <taxon>Chordata</taxon>
        <taxon>Craniata</taxon>
        <taxon>Vertebrata</taxon>
        <taxon>Euteleostomi</taxon>
        <taxon>Actinopterygii</taxon>
        <taxon>Neopterygii</taxon>
        <taxon>Teleostei</taxon>
        <taxon>Anguilliformes</taxon>
        <taxon>Anguillidae</taxon>
        <taxon>Anguilla</taxon>
    </lineage>
</organism>
<evidence type="ECO:0000313" key="1">
    <source>
        <dbReference type="EMBL" id="JAH29898.1"/>
    </source>
</evidence>
<reference evidence="1" key="1">
    <citation type="submission" date="2014-11" db="EMBL/GenBank/DDBJ databases">
        <authorList>
            <person name="Amaro Gonzalez C."/>
        </authorList>
    </citation>
    <scope>NUCLEOTIDE SEQUENCE</scope>
</reference>
<dbReference type="AlphaFoldDB" id="A0A0E9RNH2"/>